<dbReference type="EMBL" id="CP002985">
    <property type="protein sequence ID" value="AEM48067.1"/>
    <property type="molecule type" value="Genomic_DNA"/>
</dbReference>
<protein>
    <submittedName>
        <fullName evidence="1">Uncharacterized protein</fullName>
    </submittedName>
</protein>
<evidence type="ECO:0000313" key="2">
    <source>
        <dbReference type="Proteomes" id="UP000009220"/>
    </source>
</evidence>
<dbReference type="AlphaFoldDB" id="G0JLL8"/>
<accession>G0JLL8</accession>
<reference evidence="1 2" key="1">
    <citation type="journal article" date="2011" name="J. Bacteriol.">
        <title>Draft genome of the psychrotolerant acidophile Acidithiobacillus ferrivorans SS3.</title>
        <authorList>
            <person name="Liljeqvist M."/>
            <person name="Valdes J."/>
            <person name="Holmes D.S."/>
            <person name="Dopson M."/>
        </authorList>
    </citation>
    <scope>NUCLEOTIDE SEQUENCE [LARGE SCALE GENOMIC DNA]</scope>
    <source>
        <strain evidence="1 2">SS3</strain>
    </source>
</reference>
<proteinExistence type="predicted"/>
<sequence length="127" mass="14549">MNTTPLLLIENNGIEITDTNYWESDWAMRDLCYLSWNAGAGRLLVPDNVALSFMTTMLTAKSIIIDRRSCRQGMARSHFDIVFDDRTKSPFILTLDNNMTDRSLGPANAQPRTFTVWVNYCQKVMSF</sequence>
<gene>
    <name evidence="1" type="ORF">Acife_1944</name>
</gene>
<dbReference type="Proteomes" id="UP000009220">
    <property type="component" value="Chromosome"/>
</dbReference>
<dbReference type="eggNOG" id="ENOG50342NM">
    <property type="taxonomic scope" value="Bacteria"/>
</dbReference>
<evidence type="ECO:0000313" key="1">
    <source>
        <dbReference type="EMBL" id="AEM48067.1"/>
    </source>
</evidence>
<organism evidence="1 2">
    <name type="scientific">Acidithiobacillus ferrivorans SS3</name>
    <dbReference type="NCBI Taxonomy" id="743299"/>
    <lineage>
        <taxon>Bacteria</taxon>
        <taxon>Pseudomonadati</taxon>
        <taxon>Pseudomonadota</taxon>
        <taxon>Acidithiobacillia</taxon>
        <taxon>Acidithiobacillales</taxon>
        <taxon>Acidithiobacillaceae</taxon>
        <taxon>Acidithiobacillus</taxon>
    </lineage>
</organism>
<name>G0JLL8_9PROT</name>
<dbReference type="HOGENOM" id="CLU_2034831_0_0_6"/>
<dbReference type="KEGG" id="afi:Acife_1944"/>
<dbReference type="STRING" id="743299.Acife_1944"/>
<dbReference type="RefSeq" id="WP_014029320.1">
    <property type="nucleotide sequence ID" value="NC_015942.1"/>
</dbReference>